<dbReference type="InterPro" id="IPR038056">
    <property type="entry name" value="YjbR-like_sf"/>
</dbReference>
<sequence length="150" mass="17497">MGAYIRSVRNEYEKLLNKIAGACCTDVLFAFDQANRITEMILEKYDVQPDFPWEQSQYQSYGTFRHTDSGKWFALIMNITWDSLLKDKNKETVDVINLKINSQDSENLTTIKGIYPGYHMNHKHWISVVLNETLSDNEMMKLIENSFSLT</sequence>
<dbReference type="RefSeq" id="WP_009525470.1">
    <property type="nucleotide sequence ID" value="NZ_JBQMYE010000094.1"/>
</dbReference>
<protein>
    <recommendedName>
        <fullName evidence="3">PF04237 family protein</fullName>
    </recommendedName>
</protein>
<gene>
    <name evidence="1" type="ORF">HMPREF9629_01235</name>
</gene>
<dbReference type="Proteomes" id="UP000006437">
    <property type="component" value="Unassembled WGS sequence"/>
</dbReference>
<dbReference type="PANTHER" id="PTHR35145:SF1">
    <property type="entry name" value="CYTOPLASMIC PROTEIN"/>
    <property type="match status" value="1"/>
</dbReference>
<evidence type="ECO:0000313" key="2">
    <source>
        <dbReference type="Proteomes" id="UP000006437"/>
    </source>
</evidence>
<dbReference type="PANTHER" id="PTHR35145">
    <property type="entry name" value="CYTOPLASMIC PROTEIN-RELATED"/>
    <property type="match status" value="1"/>
</dbReference>
<evidence type="ECO:0008006" key="3">
    <source>
        <dbReference type="Google" id="ProtNLM"/>
    </source>
</evidence>
<evidence type="ECO:0000313" key="1">
    <source>
        <dbReference type="EMBL" id="EHL16395.1"/>
    </source>
</evidence>
<comment type="caution">
    <text evidence="1">The sequence shown here is derived from an EMBL/GenBank/DDBJ whole genome shotgun (WGS) entry which is preliminary data.</text>
</comment>
<dbReference type="BioCyc" id="EBAC796937-HMP:GMGH-1239-MONOMER"/>
<dbReference type="Gene3D" id="3.90.1150.30">
    <property type="match status" value="1"/>
</dbReference>
<accession>G9WYI4</accession>
<organism evidence="1 2">
    <name type="scientific">Peptoanaerobacter stomatis</name>
    <dbReference type="NCBI Taxonomy" id="796937"/>
    <lineage>
        <taxon>Bacteria</taxon>
        <taxon>Bacillati</taxon>
        <taxon>Bacillota</taxon>
        <taxon>Clostridia</taxon>
        <taxon>Peptostreptococcales</taxon>
        <taxon>Filifactoraceae</taxon>
        <taxon>Peptoanaerobacter</taxon>
    </lineage>
</organism>
<name>G9WYI4_9FIRM</name>
<dbReference type="AlphaFoldDB" id="G9WYI4"/>
<dbReference type="InterPro" id="IPR058532">
    <property type="entry name" value="YjbR/MT2646/Rv2570-like"/>
</dbReference>
<proteinExistence type="predicted"/>
<dbReference type="Pfam" id="PF04237">
    <property type="entry name" value="YjbR"/>
    <property type="match status" value="1"/>
</dbReference>
<dbReference type="InterPro" id="IPR007351">
    <property type="entry name" value="YjbR"/>
</dbReference>
<dbReference type="EMBL" id="AFZE01000003">
    <property type="protein sequence ID" value="EHL16395.1"/>
    <property type="molecule type" value="Genomic_DNA"/>
</dbReference>
<reference evidence="1 2" key="1">
    <citation type="submission" date="2011-08" db="EMBL/GenBank/DDBJ databases">
        <title>The Genome Sequence of Eubacteriaceae bacterium ACC19a.</title>
        <authorList>
            <consortium name="The Broad Institute Genome Sequencing Platform"/>
            <person name="Earl A."/>
            <person name="Ward D."/>
            <person name="Feldgarden M."/>
            <person name="Gevers D."/>
            <person name="Sizova M."/>
            <person name="Hazen A."/>
            <person name="Epstein S."/>
            <person name="Young S.K."/>
            <person name="Zeng Q."/>
            <person name="Gargeya S."/>
            <person name="Fitzgerald M."/>
            <person name="Haas B."/>
            <person name="Abouelleil A."/>
            <person name="Alvarado L."/>
            <person name="Arachchi H.M."/>
            <person name="Berlin A."/>
            <person name="Brown A."/>
            <person name="Chapman S.B."/>
            <person name="Chen Z."/>
            <person name="Dunbar C."/>
            <person name="Freedman E."/>
            <person name="Gearin G."/>
            <person name="Gellesch M."/>
            <person name="Goldberg J."/>
            <person name="Griggs A."/>
            <person name="Gujja S."/>
            <person name="Heiman D."/>
            <person name="Howarth C."/>
            <person name="Larson L."/>
            <person name="Lui A."/>
            <person name="MacDonald P.J.P."/>
            <person name="Montmayeur A."/>
            <person name="Murphy C."/>
            <person name="Neiman D."/>
            <person name="Pearson M."/>
            <person name="Priest M."/>
            <person name="Roberts A."/>
            <person name="Saif S."/>
            <person name="Shea T."/>
            <person name="Shenoy N."/>
            <person name="Sisk P."/>
            <person name="Stolte C."/>
            <person name="Sykes S."/>
            <person name="Wortman J."/>
            <person name="Nusbaum C."/>
            <person name="Birren B."/>
        </authorList>
    </citation>
    <scope>NUCLEOTIDE SEQUENCE [LARGE SCALE GENOMIC DNA]</scope>
    <source>
        <strain evidence="1 2">ACC19a</strain>
    </source>
</reference>
<dbReference type="SUPFAM" id="SSF142906">
    <property type="entry name" value="YjbR-like"/>
    <property type="match status" value="1"/>
</dbReference>
<dbReference type="HOGENOM" id="CLU_105851_5_0_9"/>